<organism evidence="4 5">
    <name type="scientific">Trichoderma cornu-damae</name>
    <dbReference type="NCBI Taxonomy" id="654480"/>
    <lineage>
        <taxon>Eukaryota</taxon>
        <taxon>Fungi</taxon>
        <taxon>Dikarya</taxon>
        <taxon>Ascomycota</taxon>
        <taxon>Pezizomycotina</taxon>
        <taxon>Sordariomycetes</taxon>
        <taxon>Hypocreomycetidae</taxon>
        <taxon>Hypocreales</taxon>
        <taxon>Hypocreaceae</taxon>
        <taxon>Trichoderma</taxon>
    </lineage>
</organism>
<keyword evidence="2" id="KW-0812">Transmembrane</keyword>
<feature type="domain" description="Saccharopine dehydrogenase NADP binding" evidence="3">
    <location>
        <begin position="13"/>
        <end position="143"/>
    </location>
</feature>
<keyword evidence="5" id="KW-1185">Reference proteome</keyword>
<dbReference type="Proteomes" id="UP000827724">
    <property type="component" value="Unassembled WGS sequence"/>
</dbReference>
<evidence type="ECO:0000256" key="1">
    <source>
        <dbReference type="ARBA" id="ARBA00038048"/>
    </source>
</evidence>
<accession>A0A9P8U0B6</accession>
<dbReference type="SUPFAM" id="SSF51735">
    <property type="entry name" value="NAD(P)-binding Rossmann-fold domains"/>
    <property type="match status" value="1"/>
</dbReference>
<dbReference type="Pfam" id="PF03435">
    <property type="entry name" value="Sacchrp_dh_NADP"/>
    <property type="match status" value="1"/>
</dbReference>
<gene>
    <name evidence="4" type="ORF">Trco_000424</name>
</gene>
<sequence length="424" mass="46636">MPFKEHNRKYDLVVFGATGYTGRLVAEYVTANFPVNLKWAVAGRSESKLQSIVEDCKQLHPDRSPPAIETANVDDGGRVNALAKEAFVMITTVGPYSTHGGEQVVKACAEAGTHYFDATGETPWVYQMIKKYEKAAKESGAILIPQMGLESAPADLCTWALAAILRKQMNAKTKDVVISLHALRGFPSGGSWSTIITMLAHFTSSEVAESAKPFAHSPVPPPAGAKAHRASIWHKIFGVRHVPNLGTLTTSVTSPADRPIIERSWGLLSQIPSRKDEFYGPNFHWAEYFRSRNWLHGIIIHWALVAIVFLITFVPPVRAVIRKFGPAPGTGPSRDDMDKEEAEWRGIANPDTGLPADKQAFCRAWYYGSLYGMTAMFCSEGARTVLEDDLGLDGGFYTPCCLGQGIIDRAHDGGFRMEIRIQNK</sequence>
<comment type="similarity">
    <text evidence="1">Belongs to the saccharopine dehydrogenase family.</text>
</comment>
<dbReference type="InterPro" id="IPR051276">
    <property type="entry name" value="Saccharopine_DH-like_oxidrdct"/>
</dbReference>
<dbReference type="AlphaFoldDB" id="A0A9P8U0B6"/>
<dbReference type="OrthoDB" id="10268090at2759"/>
<dbReference type="InterPro" id="IPR036291">
    <property type="entry name" value="NAD(P)-bd_dom_sf"/>
</dbReference>
<evidence type="ECO:0000259" key="3">
    <source>
        <dbReference type="Pfam" id="PF03435"/>
    </source>
</evidence>
<evidence type="ECO:0000313" key="4">
    <source>
        <dbReference type="EMBL" id="KAH6610404.1"/>
    </source>
</evidence>
<dbReference type="Gene3D" id="3.40.50.720">
    <property type="entry name" value="NAD(P)-binding Rossmann-like Domain"/>
    <property type="match status" value="1"/>
</dbReference>
<proteinExistence type="inferred from homology"/>
<feature type="transmembrane region" description="Helical" evidence="2">
    <location>
        <begin position="294"/>
        <end position="314"/>
    </location>
</feature>
<reference evidence="4" key="1">
    <citation type="submission" date="2021-08" db="EMBL/GenBank/DDBJ databases">
        <title>Chromosome-Level Trichoderma cornu-damae using Hi-C Data.</title>
        <authorList>
            <person name="Kim C.S."/>
        </authorList>
    </citation>
    <scope>NUCLEOTIDE SEQUENCE</scope>
    <source>
        <strain evidence="4">KA19-0412C</strain>
    </source>
</reference>
<dbReference type="GO" id="GO:0009247">
    <property type="term" value="P:glycolipid biosynthetic process"/>
    <property type="evidence" value="ECO:0007669"/>
    <property type="project" value="TreeGrafter"/>
</dbReference>
<dbReference type="EMBL" id="JAIWOZ010000001">
    <property type="protein sequence ID" value="KAH6610404.1"/>
    <property type="molecule type" value="Genomic_DNA"/>
</dbReference>
<protein>
    <recommendedName>
        <fullName evidence="3">Saccharopine dehydrogenase NADP binding domain-containing protein</fullName>
    </recommendedName>
</protein>
<evidence type="ECO:0000313" key="5">
    <source>
        <dbReference type="Proteomes" id="UP000827724"/>
    </source>
</evidence>
<dbReference type="InterPro" id="IPR005097">
    <property type="entry name" value="Sacchrp_dh_NADP-bd"/>
</dbReference>
<dbReference type="GO" id="GO:0005886">
    <property type="term" value="C:plasma membrane"/>
    <property type="evidence" value="ECO:0007669"/>
    <property type="project" value="TreeGrafter"/>
</dbReference>
<name>A0A9P8U0B6_9HYPO</name>
<dbReference type="PANTHER" id="PTHR12286">
    <property type="entry name" value="SACCHAROPINE DEHYDROGENASE-LIKE OXIDOREDUCTASE"/>
    <property type="match status" value="1"/>
</dbReference>
<dbReference type="PANTHER" id="PTHR12286:SF5">
    <property type="entry name" value="SACCHAROPINE DEHYDROGENASE-LIKE OXIDOREDUCTASE"/>
    <property type="match status" value="1"/>
</dbReference>
<evidence type="ECO:0000256" key="2">
    <source>
        <dbReference type="SAM" id="Phobius"/>
    </source>
</evidence>
<comment type="caution">
    <text evidence="4">The sequence shown here is derived from an EMBL/GenBank/DDBJ whole genome shotgun (WGS) entry which is preliminary data.</text>
</comment>
<dbReference type="GO" id="GO:0005811">
    <property type="term" value="C:lipid droplet"/>
    <property type="evidence" value="ECO:0007669"/>
    <property type="project" value="TreeGrafter"/>
</dbReference>
<keyword evidence="2" id="KW-0472">Membrane</keyword>
<dbReference type="GO" id="GO:0005739">
    <property type="term" value="C:mitochondrion"/>
    <property type="evidence" value="ECO:0007669"/>
    <property type="project" value="TreeGrafter"/>
</dbReference>
<keyword evidence="2" id="KW-1133">Transmembrane helix</keyword>